<dbReference type="EMBL" id="JAARXI010000008">
    <property type="protein sequence ID" value="MBC2117804.1"/>
    <property type="molecule type" value="Genomic_DNA"/>
</dbReference>
<name>A0A7X1CZW5_9LIST</name>
<accession>A0A7X1CZW5</accession>
<evidence type="ECO:0000313" key="2">
    <source>
        <dbReference type="Proteomes" id="UP000529446"/>
    </source>
</evidence>
<comment type="caution">
    <text evidence="1">The sequence shown here is derived from an EMBL/GenBank/DDBJ whole genome shotgun (WGS) entry which is preliminary data.</text>
</comment>
<dbReference type="SUPFAM" id="SSF46785">
    <property type="entry name" value="Winged helix' DNA-binding domain"/>
    <property type="match status" value="1"/>
</dbReference>
<organism evidence="1 2">
    <name type="scientific">Listeria booriae</name>
    <dbReference type="NCBI Taxonomy" id="1552123"/>
    <lineage>
        <taxon>Bacteria</taxon>
        <taxon>Bacillati</taxon>
        <taxon>Bacillota</taxon>
        <taxon>Bacilli</taxon>
        <taxon>Bacillales</taxon>
        <taxon>Listeriaceae</taxon>
        <taxon>Listeria</taxon>
    </lineage>
</organism>
<reference evidence="1 2" key="1">
    <citation type="submission" date="2020-03" db="EMBL/GenBank/DDBJ databases">
        <title>Soil Listeria distribution.</title>
        <authorList>
            <person name="Liao J."/>
            <person name="Wiedmann M."/>
        </authorList>
    </citation>
    <scope>NUCLEOTIDE SEQUENCE [LARGE SCALE GENOMIC DNA]</scope>
    <source>
        <strain evidence="1 2">FSL L7-0360</strain>
    </source>
</reference>
<dbReference type="Gene3D" id="2.60.120.10">
    <property type="entry name" value="Jelly Rolls"/>
    <property type="match status" value="1"/>
</dbReference>
<evidence type="ECO:0000313" key="1">
    <source>
        <dbReference type="EMBL" id="MBC2117804.1"/>
    </source>
</evidence>
<proteinExistence type="predicted"/>
<dbReference type="InterPro" id="IPR014710">
    <property type="entry name" value="RmlC-like_jellyroll"/>
</dbReference>
<gene>
    <name evidence="1" type="ORF">HCB06_14320</name>
</gene>
<sequence>MYKTVDSCNKEWGKHMLLRNQDTMKLKKGSIIHECGEYAILNGYVVCKTGDHLLKIMKQGTFTITEEHFFGKLIQYQAQAELHVERLPMLSATDFLQKQAKAQSEMMHNLTRQLDLYALPVKERVMALLYRIACEIGEFRYAECRIPAVLTQVEVANYAHCTREYLNGIRKALIADQWLAPEKNWVLLDWDRWGEYIFHIEKRASEGTL</sequence>
<dbReference type="AlphaFoldDB" id="A0A7X1CZW5"/>
<protein>
    <submittedName>
        <fullName evidence="1">Crp/Fnr family transcriptional regulator</fullName>
    </submittedName>
</protein>
<dbReference type="InterPro" id="IPR036390">
    <property type="entry name" value="WH_DNA-bd_sf"/>
</dbReference>
<dbReference type="Proteomes" id="UP000529446">
    <property type="component" value="Unassembled WGS sequence"/>
</dbReference>